<feature type="domain" description="Carrier" evidence="13">
    <location>
        <begin position="1647"/>
        <end position="1722"/>
    </location>
</feature>
<dbReference type="GO" id="GO:0004312">
    <property type="term" value="F:fatty acid synthase activity"/>
    <property type="evidence" value="ECO:0007669"/>
    <property type="project" value="TreeGrafter"/>
</dbReference>
<evidence type="ECO:0000313" key="17">
    <source>
        <dbReference type="Proteomes" id="UP000294927"/>
    </source>
</evidence>
<evidence type="ECO:0000256" key="3">
    <source>
        <dbReference type="ARBA" id="ARBA00022679"/>
    </source>
</evidence>
<dbReference type="InterPro" id="IPR049552">
    <property type="entry name" value="PKS_DH_N"/>
</dbReference>
<comment type="pathway">
    <text evidence="9">Antibiotic biosynthesis; erythromycin biosynthesis.</text>
</comment>
<feature type="region of interest" description="N-terminal hotdog fold" evidence="12">
    <location>
        <begin position="916"/>
        <end position="1037"/>
    </location>
</feature>
<dbReference type="CDD" id="cd05195">
    <property type="entry name" value="enoyl_red"/>
    <property type="match status" value="1"/>
</dbReference>
<dbReference type="Gene3D" id="3.90.180.10">
    <property type="entry name" value="Medium-chain alcohol dehydrogenases, catalytic domain"/>
    <property type="match status" value="1"/>
</dbReference>
<dbReference type="Gene3D" id="3.40.50.11460">
    <property type="match status" value="1"/>
</dbReference>
<dbReference type="EMBL" id="SOCP01000007">
    <property type="protein sequence ID" value="TDV49774.1"/>
    <property type="molecule type" value="Genomic_DNA"/>
</dbReference>
<dbReference type="Gene3D" id="1.10.1200.10">
    <property type="entry name" value="ACP-like"/>
    <property type="match status" value="2"/>
</dbReference>
<dbReference type="Pfam" id="PF22953">
    <property type="entry name" value="SpnB_Rossmann"/>
    <property type="match status" value="2"/>
</dbReference>
<evidence type="ECO:0000256" key="5">
    <source>
        <dbReference type="ARBA" id="ARBA00023268"/>
    </source>
</evidence>
<feature type="active site" description="Proton acceptor; for dehydratase activity" evidence="12">
    <location>
        <position position="948"/>
    </location>
</feature>
<evidence type="ECO:0000256" key="11">
    <source>
        <dbReference type="ARBA" id="ARBA00066981"/>
    </source>
</evidence>
<gene>
    <name evidence="16" type="ORF">CLV71_107119</name>
</gene>
<dbReference type="InterPro" id="IPR020843">
    <property type="entry name" value="ER"/>
</dbReference>
<dbReference type="InterPro" id="IPR036291">
    <property type="entry name" value="NAD(P)-bd_dom_sf"/>
</dbReference>
<feature type="active site" description="Proton acceptor; for dehydratase activity" evidence="12">
    <location>
        <position position="2655"/>
    </location>
</feature>
<dbReference type="SUPFAM" id="SSF50129">
    <property type="entry name" value="GroES-like"/>
    <property type="match status" value="1"/>
</dbReference>
<dbReference type="SMART" id="SM00825">
    <property type="entry name" value="PKS_KS"/>
    <property type="match status" value="2"/>
</dbReference>
<dbReference type="InterPro" id="IPR009081">
    <property type="entry name" value="PP-bd_ACP"/>
</dbReference>
<dbReference type="Pfam" id="PF16197">
    <property type="entry name" value="KAsynt_C_assoc"/>
    <property type="match status" value="2"/>
</dbReference>
<dbReference type="PANTHER" id="PTHR43775:SF51">
    <property type="entry name" value="INACTIVE PHENOLPHTHIOCEROL SYNTHESIS POLYKETIDE SYNTHASE TYPE I PKS1-RELATED"/>
    <property type="match status" value="1"/>
</dbReference>
<dbReference type="FunFam" id="3.40.47.10:FF:000019">
    <property type="entry name" value="Polyketide synthase type I"/>
    <property type="match status" value="2"/>
</dbReference>
<dbReference type="Gene3D" id="3.40.47.10">
    <property type="match status" value="2"/>
</dbReference>
<dbReference type="SMART" id="SM00826">
    <property type="entry name" value="PKS_DH"/>
    <property type="match status" value="2"/>
</dbReference>
<dbReference type="SUPFAM" id="SSF52151">
    <property type="entry name" value="FabD/lysophospholipase-like"/>
    <property type="match status" value="2"/>
</dbReference>
<dbReference type="InterPro" id="IPR014031">
    <property type="entry name" value="Ketoacyl_synth_C"/>
</dbReference>
<dbReference type="InterPro" id="IPR057326">
    <property type="entry name" value="KR_dom"/>
</dbReference>
<dbReference type="InterPro" id="IPR014043">
    <property type="entry name" value="Acyl_transferase_dom"/>
</dbReference>
<comment type="function">
    <text evidence="8">Involved in the biosynthesis of antibiotic erythromycin via the biosynthesis of its aglycone precursor, 6-deoxyerythronolide B (6-dEB).</text>
</comment>
<keyword evidence="4" id="KW-0677">Repeat</keyword>
<evidence type="ECO:0000256" key="4">
    <source>
        <dbReference type="ARBA" id="ARBA00022737"/>
    </source>
</evidence>
<dbReference type="Pfam" id="PF00698">
    <property type="entry name" value="Acyl_transf_1"/>
    <property type="match status" value="2"/>
</dbReference>
<organism evidence="16 17">
    <name type="scientific">Actinophytocola oryzae</name>
    <dbReference type="NCBI Taxonomy" id="502181"/>
    <lineage>
        <taxon>Bacteria</taxon>
        <taxon>Bacillati</taxon>
        <taxon>Actinomycetota</taxon>
        <taxon>Actinomycetes</taxon>
        <taxon>Pseudonocardiales</taxon>
        <taxon>Pseudonocardiaceae</taxon>
    </lineage>
</organism>
<dbReference type="PROSITE" id="PS00606">
    <property type="entry name" value="KS3_1"/>
    <property type="match status" value="2"/>
</dbReference>
<evidence type="ECO:0000256" key="9">
    <source>
        <dbReference type="ARBA" id="ARBA00060622"/>
    </source>
</evidence>
<dbReference type="GO" id="GO:0004315">
    <property type="term" value="F:3-oxoacyl-[acyl-carrier-protein] synthase activity"/>
    <property type="evidence" value="ECO:0007669"/>
    <property type="project" value="InterPro"/>
</dbReference>
<feature type="domain" description="Ketosynthase family 3 (KS3)" evidence="14">
    <location>
        <begin position="1738"/>
        <end position="2162"/>
    </location>
</feature>
<dbReference type="CDD" id="cd08956">
    <property type="entry name" value="KR_3_FAS_SDR_x"/>
    <property type="match status" value="2"/>
</dbReference>
<dbReference type="OrthoDB" id="9778690at2"/>
<dbReference type="FunFam" id="1.10.1200.10:FF:000007">
    <property type="entry name" value="Probable polyketide synthase pks17"/>
    <property type="match status" value="2"/>
</dbReference>
<dbReference type="Gene3D" id="3.40.50.720">
    <property type="entry name" value="NAD(P)-binding Rossmann-like Domain"/>
    <property type="match status" value="2"/>
</dbReference>
<evidence type="ECO:0000256" key="1">
    <source>
        <dbReference type="ARBA" id="ARBA00022450"/>
    </source>
</evidence>
<dbReference type="SMART" id="SM00827">
    <property type="entry name" value="PKS_AT"/>
    <property type="match status" value="2"/>
</dbReference>
<dbReference type="FunFam" id="3.40.366.10:FF:000002">
    <property type="entry name" value="Probable polyketide synthase 2"/>
    <property type="match status" value="1"/>
</dbReference>
<feature type="domain" description="PKS/mFAS DH" evidence="15">
    <location>
        <begin position="2623"/>
        <end position="2892"/>
    </location>
</feature>
<dbReference type="InterPro" id="IPR011032">
    <property type="entry name" value="GroES-like_sf"/>
</dbReference>
<dbReference type="PROSITE" id="PS52019">
    <property type="entry name" value="PKS_MFAS_DH"/>
    <property type="match status" value="2"/>
</dbReference>
<keyword evidence="2" id="KW-0597">Phosphoprotein</keyword>
<evidence type="ECO:0000256" key="6">
    <source>
        <dbReference type="ARBA" id="ARBA00023315"/>
    </source>
</evidence>
<accession>A0A4R7VJZ6</accession>
<dbReference type="InterPro" id="IPR032821">
    <property type="entry name" value="PKS_assoc"/>
</dbReference>
<keyword evidence="1" id="KW-0596">Phosphopantetheine</keyword>
<dbReference type="InterPro" id="IPR016039">
    <property type="entry name" value="Thiolase-like"/>
</dbReference>
<dbReference type="RefSeq" id="WP_133904473.1">
    <property type="nucleotide sequence ID" value="NZ_SOCP01000007.1"/>
</dbReference>
<feature type="active site" description="Proton donor; for dehydratase activity" evidence="12">
    <location>
        <position position="1107"/>
    </location>
</feature>
<feature type="region of interest" description="C-terminal hotdog fold" evidence="12">
    <location>
        <begin position="1048"/>
        <end position="1189"/>
    </location>
</feature>
<dbReference type="InterPro" id="IPR016035">
    <property type="entry name" value="Acyl_Trfase/lysoPLipase"/>
</dbReference>
<dbReference type="Pfam" id="PF00550">
    <property type="entry name" value="PP-binding"/>
    <property type="match status" value="2"/>
</dbReference>
<dbReference type="InterPro" id="IPR006162">
    <property type="entry name" value="Ppantetheine_attach_site"/>
</dbReference>
<dbReference type="Pfam" id="PF08659">
    <property type="entry name" value="KR"/>
    <property type="match status" value="2"/>
</dbReference>
<feature type="region of interest" description="C-terminal hotdog fold" evidence="12">
    <location>
        <begin position="2753"/>
        <end position="2892"/>
    </location>
</feature>
<feature type="active site" description="Proton donor; for dehydratase activity" evidence="12">
    <location>
        <position position="2812"/>
    </location>
</feature>
<evidence type="ECO:0000313" key="16">
    <source>
        <dbReference type="EMBL" id="TDV49774.1"/>
    </source>
</evidence>
<dbReference type="Gene3D" id="3.10.129.110">
    <property type="entry name" value="Polyketide synthase dehydratase"/>
    <property type="match status" value="2"/>
</dbReference>
<dbReference type="InterPro" id="IPR049900">
    <property type="entry name" value="PKS_mFAS_DH"/>
</dbReference>
<dbReference type="Pfam" id="PF14765">
    <property type="entry name" value="PS-DH"/>
    <property type="match status" value="2"/>
</dbReference>
<feature type="domain" description="Carrier" evidence="13">
    <location>
        <begin position="3675"/>
        <end position="3750"/>
    </location>
</feature>
<dbReference type="Proteomes" id="UP000294927">
    <property type="component" value="Unassembled WGS sequence"/>
</dbReference>
<dbReference type="Pfam" id="PF21089">
    <property type="entry name" value="PKS_DH_N"/>
    <property type="match status" value="2"/>
</dbReference>
<comment type="subunit">
    <text evidence="10">Homodimer. Erythronolide synthase is composed of EryAI, EryAII and EryAIII multimodular (2 modules) polypeptides each coding for a functional synthase subunit which participates in 2 of the six FAS-like elongation steps required for formation of the polyketide. Module 1, 2, 3, 4, 5, and 6 participating in biosynthesis steps 1, 2, 3, 4, 5, and 6, respectively.</text>
</comment>
<dbReference type="SMART" id="SM01294">
    <property type="entry name" value="PKS_PP_betabranch"/>
    <property type="match status" value="2"/>
</dbReference>
<feature type="domain" description="Ketosynthase family 3 (KS3)" evidence="14">
    <location>
        <begin position="33"/>
        <end position="456"/>
    </location>
</feature>
<dbReference type="SUPFAM" id="SSF47336">
    <property type="entry name" value="ACP-like"/>
    <property type="match status" value="2"/>
</dbReference>
<dbReference type="SUPFAM" id="SSF51735">
    <property type="entry name" value="NAD(P)-binding Rossmann-fold domains"/>
    <property type="match status" value="5"/>
</dbReference>
<dbReference type="InterPro" id="IPR013968">
    <property type="entry name" value="PKS_KR"/>
</dbReference>
<comment type="catalytic activity">
    <reaction evidence="7">
        <text>6 (S)-methylmalonyl-CoA + propanoyl-CoA + 6 NADPH + 12 H(+) = 6-deoxyerythronolide B + 6 CO2 + 6 NADP(+) + 7 CoA + H2O</text>
        <dbReference type="Rhea" id="RHEA:23068"/>
        <dbReference type="ChEBI" id="CHEBI:15377"/>
        <dbReference type="ChEBI" id="CHEBI:15378"/>
        <dbReference type="ChEBI" id="CHEBI:16089"/>
        <dbReference type="ChEBI" id="CHEBI:16526"/>
        <dbReference type="ChEBI" id="CHEBI:57287"/>
        <dbReference type="ChEBI" id="CHEBI:57327"/>
        <dbReference type="ChEBI" id="CHEBI:57392"/>
        <dbReference type="ChEBI" id="CHEBI:57783"/>
        <dbReference type="ChEBI" id="CHEBI:58349"/>
        <dbReference type="EC" id="2.3.1.94"/>
    </reaction>
</comment>
<dbReference type="PANTHER" id="PTHR43775">
    <property type="entry name" value="FATTY ACID SYNTHASE"/>
    <property type="match status" value="1"/>
</dbReference>
<dbReference type="EC" id="2.3.1.94" evidence="11"/>
<dbReference type="InterPro" id="IPR055123">
    <property type="entry name" value="SpnB-like_Rossmann"/>
</dbReference>
<dbReference type="SMART" id="SM00822">
    <property type="entry name" value="PKS_KR"/>
    <property type="match status" value="2"/>
</dbReference>
<dbReference type="SUPFAM" id="SSF53901">
    <property type="entry name" value="Thiolase-like"/>
    <property type="match status" value="2"/>
</dbReference>
<dbReference type="Pfam" id="PF00109">
    <property type="entry name" value="ketoacyl-synt"/>
    <property type="match status" value="2"/>
</dbReference>
<evidence type="ECO:0000256" key="12">
    <source>
        <dbReference type="PROSITE-ProRule" id="PRU01363"/>
    </source>
</evidence>
<dbReference type="InterPro" id="IPR036736">
    <property type="entry name" value="ACP-like_sf"/>
</dbReference>
<dbReference type="Pfam" id="PF02801">
    <property type="entry name" value="Ketoacyl-synt_C"/>
    <property type="match status" value="2"/>
</dbReference>
<dbReference type="InterPro" id="IPR016036">
    <property type="entry name" value="Malonyl_transacylase_ACP-bd"/>
</dbReference>
<dbReference type="InterPro" id="IPR020806">
    <property type="entry name" value="PKS_PP-bd"/>
</dbReference>
<dbReference type="Pfam" id="PF13602">
    <property type="entry name" value="ADH_zinc_N_2"/>
    <property type="match status" value="1"/>
</dbReference>
<keyword evidence="6" id="KW-0012">Acyltransferase</keyword>
<dbReference type="GO" id="GO:0047879">
    <property type="term" value="F:erythronolide synthase activity"/>
    <property type="evidence" value="ECO:0007669"/>
    <property type="project" value="UniProtKB-EC"/>
</dbReference>
<dbReference type="InterPro" id="IPR001227">
    <property type="entry name" value="Ac_transferase_dom_sf"/>
</dbReference>
<dbReference type="Gene3D" id="3.40.366.10">
    <property type="entry name" value="Malonyl-Coenzyme A Acyl Carrier Protein, domain 2"/>
    <property type="match status" value="2"/>
</dbReference>
<dbReference type="GO" id="GO:0016491">
    <property type="term" value="F:oxidoreductase activity"/>
    <property type="evidence" value="ECO:0007669"/>
    <property type="project" value="InterPro"/>
</dbReference>
<dbReference type="SMART" id="SM00823">
    <property type="entry name" value="PKS_PP"/>
    <property type="match status" value="2"/>
</dbReference>
<dbReference type="GO" id="GO:0008270">
    <property type="term" value="F:zinc ion binding"/>
    <property type="evidence" value="ECO:0007669"/>
    <property type="project" value="InterPro"/>
</dbReference>
<dbReference type="InterPro" id="IPR013154">
    <property type="entry name" value="ADH-like_N"/>
</dbReference>
<name>A0A4R7VJZ6_9PSEU</name>
<proteinExistence type="predicted"/>
<dbReference type="SMART" id="SM00829">
    <property type="entry name" value="PKS_ER"/>
    <property type="match status" value="1"/>
</dbReference>
<evidence type="ECO:0000256" key="8">
    <source>
        <dbReference type="ARBA" id="ARBA00060158"/>
    </source>
</evidence>
<dbReference type="InterPro" id="IPR020807">
    <property type="entry name" value="PKS_DH"/>
</dbReference>
<dbReference type="SUPFAM" id="SSF55048">
    <property type="entry name" value="Probable ACP-binding domain of malonyl-CoA ACP transacylase"/>
    <property type="match status" value="2"/>
</dbReference>
<dbReference type="Gene3D" id="3.30.70.3290">
    <property type="match status" value="2"/>
</dbReference>
<evidence type="ECO:0000256" key="7">
    <source>
        <dbReference type="ARBA" id="ARBA00052442"/>
    </source>
</evidence>
<comment type="caution">
    <text evidence="16">The sequence shown here is derived from an EMBL/GenBank/DDBJ whole genome shotgun (WGS) entry which is preliminary data.</text>
</comment>
<evidence type="ECO:0000259" key="15">
    <source>
        <dbReference type="PROSITE" id="PS52019"/>
    </source>
</evidence>
<dbReference type="InterPro" id="IPR014030">
    <property type="entry name" value="Ketoacyl_synth_N"/>
</dbReference>
<protein>
    <recommendedName>
        <fullName evidence="11">6-deoxyerythronolide-B synthase</fullName>
        <ecNumber evidence="11">2.3.1.94</ecNumber>
    </recommendedName>
</protein>
<dbReference type="PROSITE" id="PS52004">
    <property type="entry name" value="KS3_2"/>
    <property type="match status" value="2"/>
</dbReference>
<evidence type="ECO:0000259" key="13">
    <source>
        <dbReference type="PROSITE" id="PS50075"/>
    </source>
</evidence>
<dbReference type="InterPro" id="IPR050091">
    <property type="entry name" value="PKS_NRPS_Biosynth_Enz"/>
</dbReference>
<dbReference type="CDD" id="cd00833">
    <property type="entry name" value="PKS"/>
    <property type="match status" value="2"/>
</dbReference>
<dbReference type="PROSITE" id="PS50075">
    <property type="entry name" value="CARRIER"/>
    <property type="match status" value="2"/>
</dbReference>
<dbReference type="GO" id="GO:0006633">
    <property type="term" value="P:fatty acid biosynthetic process"/>
    <property type="evidence" value="ECO:0007669"/>
    <property type="project" value="InterPro"/>
</dbReference>
<dbReference type="Pfam" id="PF08240">
    <property type="entry name" value="ADH_N"/>
    <property type="match status" value="1"/>
</dbReference>
<keyword evidence="3" id="KW-0808">Transferase</keyword>
<dbReference type="InterPro" id="IPR049551">
    <property type="entry name" value="PKS_DH_C"/>
</dbReference>
<feature type="region of interest" description="N-terminal hotdog fold" evidence="12">
    <location>
        <begin position="2623"/>
        <end position="2741"/>
    </location>
</feature>
<evidence type="ECO:0000256" key="2">
    <source>
        <dbReference type="ARBA" id="ARBA00022553"/>
    </source>
</evidence>
<dbReference type="PROSITE" id="PS01162">
    <property type="entry name" value="QOR_ZETA_CRYSTAL"/>
    <property type="match status" value="1"/>
</dbReference>
<dbReference type="GO" id="GO:0031177">
    <property type="term" value="F:phosphopantetheine binding"/>
    <property type="evidence" value="ECO:0007669"/>
    <property type="project" value="InterPro"/>
</dbReference>
<feature type="domain" description="PKS/mFAS DH" evidence="15">
    <location>
        <begin position="916"/>
        <end position="1189"/>
    </location>
</feature>
<evidence type="ECO:0000259" key="14">
    <source>
        <dbReference type="PROSITE" id="PS52004"/>
    </source>
</evidence>
<dbReference type="InterPro" id="IPR020841">
    <property type="entry name" value="PKS_Beta-ketoAc_synthase_dom"/>
</dbReference>
<sequence length="3832" mass="398331">MTNEDKLRFFVRRLTVDLHDARTRLRDLEDERREPIAVVGMGCRLPGGIEAPDQLWDMVVNGRDAYGPFPQNRGWDLANLFDPDPDRSGRSYVTEGAFLADPAAFDAEFFGISPREAAATDPQHRLLLEVTWEALEDAGIDPTTLAGSPTGVFVGTNGQDYAMGVMQVAEAEGYVLTGNAASVVSGRVSYVLGLEGPALSVDTACSSSLAAIHLAVRSLRDGECSLALAGGVTVMSTPGVFVLFSRQRGMAVDGRCKPFADAADGIGWGEGAGVVVLERLSDAVRNGHRVLAVVRGSAVNQDGASNGLTAPNGPSQERVIRQALADAGLAPSEVDVVEAHGTGTTLGDPIEAQALLAAYGQDRTEPLRLGSVKSNIGHTQAAAGVAGVIKMVMALRHGVVPPTLHVDEPSSHVDWSAGAVELVTERGPWPVSDRPRRAGVSSFGVSGTNVHAILEQAPRTVPDDAPRGSAGAAWVLSARSAAALRAQASRLRAWVAARPELAVEDVGYSLATTRAHFPHRAVVSGADRDELLAGLDDLPTGRPVTGSGPGPVFVFPGQGSQWAGMAVELLDSSPVFADRIRECAEALRPHVDWSLPEVLRAGTDLDRVDVVQPVLWAVMVSLAGLWQSYGVRPAAVVGHSQGEVAAACVAGRLSLADGATVVALRGRALLALSGLGGTITVPLPVADVTARLDGYGGRVSVAAVNGPASVVVSGDLDAVDDLLAALLADGLDARRVAGVSYGAHSAQVDRIEADVRTALSGVASRPGSVPFYSTVTAGPAEGEDLDAGYWYRNLRDTVRFDETVRAAVDAGHEVFVEISPHPVLAMGLAQILEAEESPGVVLSTLRRGDGGPARMLTAVAGAHVAGVPVDWAAVYAGSGARVVPLPSYAFARERYWLSPRPTAGDVTAAGLRLAEHPMLGAAVDLADGQGTVLTGQLSLATHPWLADHALLGTTLAPGTALVELAWQAGRHVGCPHIDELVLHVPLVVADPVRVQVRVGAGTGGPREVGVYSQPVAAAGDTWVCHASGTVAPAEEPGAGWGAWPPTGAAEVDVDGVYDVLAGRGFEYGPTFRGLHAAWRRGDEVFAEVALPDADAAERFGLHPALLDAALHAGALRGGDLPPGGARWGGLPFAWTGVALHAAGARALRVRLAPVPGSDAVTVAVADEFGRPVATVASLAFRQADLSQVSPPAPLYHVGWTPVVVEHGTSAGDWAVLGVDRLAAGVPAYQDVAAIATLDTVPATVVADLPAVDAVREAAGAALALVRSWLAEPTLANTRLVLVTHDAVAVGARESPNPASASVWGLLRSTQSEHPGRFVLVDTDPASAPAVLVDAVESGEPQVAVRAGNVYVPRLVTVAARTGAAIEPSGTVLVTGGTGELGGAVARHLVAAHGVRSLLLTSRRGADADGATDLAAELTALGASVRIAACDVGDRAAVAALLDTVPAEHPLTAVVHAAAALDDGMVETQTPQRLDNVLRAKVDGALHLHELTRALPLSAFVLFSSIAGTLGSVGQANYAAANAFLDALAQRRRAEGLPAVSVAWGLWETRSELTDKLDTADEARLRRVGLAGLPTGQALAMFDAALESPHSDVVAVRVDRPALQALAGTSGDAVPLVLRSLCPPRAQAAGSAHLRRRLATMTPADQERALDRLVREQIAVVLDHADAAAIDAGRAFRDIGFDSLTAVELRNRLAALTGVKLPATVVFDHPNPRALSRFVASRLPGATRAVPTAGTPVADEPIAVVGMACRLPGGIDSPDELWELVMSGGDAITEFPADRGWDTEAIFDAERGRPGRTYVREGGFLSDAAGFDAGFFGISPREALAMDPQQRQLLEVSWAALEHGGIDPRSLAGSPSGVFAGVMQHDYLDGLDRIPEELAGHLGNGNAGSVVSGRVAYALGLEGPAMTVDTACSSSLVAIHLAAQALRGGECSLALAGGVTVMATPAIYVWFSGQQGLAADGRCKSFAAAADGTGISEGVGVVVLERLSDARRNGRRVLAVLRGSAVNQDGASNGLTAPNGPSQERVIRQALVSAGLAPSDVDVVEAHGTGTTLGDPIEAQALLATYGQDRVEPLRLGSVKSNIGHTQAAAGVAGVIKMVMALRHGVVPPTLHVDEPSSHVDWSAGAVELATSPGEWPPAGRPRRFGVSSFGASGTNAHAVFEEPPQADTRVADRRPVDVAMWAVSSPTESGLRAQARRLRGHVASRRELDVADVGYSLAKRTHFPHRAVVTGACREDLLRALDKVAAGESAADAIRGVATTGGCALLFSGQGSQRVGMGRELYDAVPAFRAAFDEICAHFDGLLEHPLREVVAGAAGADGLLDRTEYTQAGLFAVEVAAYRLVHGWGVRPDFVAGHSIGELTAAYVAGVLDLADACRLVAARGLAMTSLPATGAMVSVQATEAELLPVLAGLADRVGLAAVNGPESVVISGDADAVLEVARHWAEQGRRTRRLTVGHAFHSPHLDGRLEPYAAELRRTPLRPPVIPVVSNVTGQVASAAQLCSPEYWLDQARQAVRFRQCVETLRAEGVTCYLELGPDGVLTAMTKNCLDATGSGEVCVPLLRADRPEVESMRTALATLYVAGVPVDWAAVHGGACPVELPTYAFEHERYWLSARSSSDTAVAHGLVDTAVELAEDQGIVLSGRLSSETHRWLTGHAVLGAVILPGTALVDLAWQAGSRLGYGRVDELVLRSPLVLPETGAVRVQVRVGANRAVSVHSRPDTGTGPWVCHATGTVAFDTEPGATDVATWPPEDAEAVDVGSVHDLLAERGFDYGDVFRGLRSAWRRGEDVFAEVALPEGVEVAGFGVHPALLDSALHALACANGNETAVAARLPFAWSGVSVHAVGATALRVRIGPAESGDGAVALSAADESGRPVATVESLTFREVASGQLTVASTVDDSLFHVDWRPVAVEGGASTDGWAAIGPLDLAVPEYSDAADPVPSIVVTDVSTRHARSARDAVTAVLDLVRSWLADPRTGDTRLVVVTRGAVAVAAHETADLVLAPVWGLLRSAMSEHPGRFVLVDIDIDASAAAVPDAVATGEPELAVRGDAVLVPRLVRGGGLVVPADAEAWRVGMRARGSFDDVTLVPAPEGLVALGEGQVRVAVRAAGVNFRDIVVALGVVDAPGELLGGEAAGVVVETGPGVSDLAVGDTVVGLFLGAFSTTVVADSRLVWRIPPGWSFVDAAVVPVVFLTAYYTLVDVVGARRGESVLVHAGAGGVGMAAIQLARWLGLEVFATAHPDKWGVVRSLGVAEDRVASSRSSDFERAFGGRGVDIVVNSLTGEYVDASLRLLAPGGRFAELGKADVRDPDVVAAECPGVTYRLSNFDEAGIERVRQMLAEVFALFEQGVLHPLPVTTWDMRHAPAAFRHVAQARHVGKVALTLPGPIDAGGAVLVTGGTGALGGLVARHLVGRHGVRDLVLTSRHGPEAPGAAELVADLTAEGARVRIVSCDVADRAAVRALLTSVTDERPLTAVVHAAGVLDDGVVESLTPERVDTVFRAKVDGALHLHELTAGMPVSAFVLFSSMTAVLGGVGQGNYSAANAFLDALALRRRALGLPAVSLSWGAWEHPGGMTAHLTDADRARMRRAGLGGLSTEDALALFDTALAGPHGVVVPTRVDEGALRELAEAGGLPPILRALAGGTRRRATNTVAAADAGAALRRRLAGLMPPDQRRSLVVLVQQHVAAVLGHTDPDRVDPGKPFQDIGFDSLTAVELRNRLTVHTGLRLPATLVFDHPTPTALAEFLHTELTGDLDGTAALDQYLDRLEELMSAAETGTALPDTVRSRIDLLARKWGLREAEHPQVASVAVAEHLHEATAEQVVEFIERELRG</sequence>
<keyword evidence="5" id="KW-0511">Multifunctional enzyme</keyword>
<dbReference type="PROSITE" id="PS00012">
    <property type="entry name" value="PHOSPHOPANTETHEINE"/>
    <property type="match status" value="2"/>
</dbReference>
<dbReference type="InterPro" id="IPR042104">
    <property type="entry name" value="PKS_dehydratase_sf"/>
</dbReference>
<keyword evidence="17" id="KW-1185">Reference proteome</keyword>
<reference evidence="16 17" key="1">
    <citation type="submission" date="2019-03" db="EMBL/GenBank/DDBJ databases">
        <title>Genomic Encyclopedia of Archaeal and Bacterial Type Strains, Phase II (KMG-II): from individual species to whole genera.</title>
        <authorList>
            <person name="Goeker M."/>
        </authorList>
    </citation>
    <scope>NUCLEOTIDE SEQUENCE [LARGE SCALE GENOMIC DNA]</scope>
    <source>
        <strain evidence="16 17">DSM 45499</strain>
    </source>
</reference>
<dbReference type="InterPro" id="IPR018201">
    <property type="entry name" value="Ketoacyl_synth_AS"/>
</dbReference>
<evidence type="ECO:0000256" key="10">
    <source>
        <dbReference type="ARBA" id="ARBA00063272"/>
    </source>
</evidence>
<dbReference type="InterPro" id="IPR002364">
    <property type="entry name" value="Quin_OxRdtase/zeta-crystal_CS"/>
</dbReference>